<evidence type="ECO:0000313" key="2">
    <source>
        <dbReference type="Proteomes" id="UP000480943"/>
    </source>
</evidence>
<name>A0AAD3ZW07_PHODD</name>
<reference evidence="1 2" key="1">
    <citation type="submission" date="2019-09" db="EMBL/GenBank/DDBJ databases">
        <title>Photobacterium damselae subsp. damselae CDC-2227-81, a human clinical isolate.</title>
        <authorList>
            <person name="Osorio C.R."/>
        </authorList>
    </citation>
    <scope>NUCLEOTIDE SEQUENCE [LARGE SCALE GENOMIC DNA]</scope>
    <source>
        <strain evidence="1 2">CDC-2227-81</strain>
    </source>
</reference>
<dbReference type="InterPro" id="IPR036410">
    <property type="entry name" value="HSP_DnaJ_Cys-rich_dom_sf"/>
</dbReference>
<comment type="caution">
    <text evidence="1">The sequence shown here is derived from an EMBL/GenBank/DDBJ whole genome shotgun (WGS) entry which is preliminary data.</text>
</comment>
<accession>A0AAD3ZW07</accession>
<gene>
    <name evidence="1" type="ORF">F6450_08850</name>
</gene>
<dbReference type="RefSeq" id="WP_068945415.1">
    <property type="nucleotide sequence ID" value="NZ_CP065042.1"/>
</dbReference>
<evidence type="ECO:0000313" key="1">
    <source>
        <dbReference type="EMBL" id="KAB1181450.1"/>
    </source>
</evidence>
<sequence length="258" mass="28722">MNAIEMIVSLHSAKSQRLCNTSNKKNKSKPISKDVLIASLSVALNNKEHRVGYDAIKAKYLDDLQAAIRIANELLASSSSLAEPLKCIAISEALSLFCEVVPPSHKSHVMSLYRAYGALSNHYKYQRKLLTKRLKKAESMEDVDTITLLTKQLQTLKSNTEASISKRVEKTNKCPRCSGVGRISAGLYQCPSCAGNGRIGYEQKILRRYIKNQGITVSSSELSHVALFIDESVRDLDFKVFLAAKAIKEQKIKERECD</sequence>
<proteinExistence type="predicted"/>
<dbReference type="SUPFAM" id="SSF57938">
    <property type="entry name" value="DnaJ/Hsp40 cysteine-rich domain"/>
    <property type="match status" value="1"/>
</dbReference>
<organism evidence="1 2">
    <name type="scientific">Photobacterium damselae subsp. damselae</name>
    <name type="common">Listonella damsela</name>
    <dbReference type="NCBI Taxonomy" id="85581"/>
    <lineage>
        <taxon>Bacteria</taxon>
        <taxon>Pseudomonadati</taxon>
        <taxon>Pseudomonadota</taxon>
        <taxon>Gammaproteobacteria</taxon>
        <taxon>Vibrionales</taxon>
        <taxon>Vibrionaceae</taxon>
        <taxon>Photobacterium</taxon>
    </lineage>
</organism>
<dbReference type="EMBL" id="VZUQ01000053">
    <property type="protein sequence ID" value="KAB1181450.1"/>
    <property type="molecule type" value="Genomic_DNA"/>
</dbReference>
<dbReference type="AlphaFoldDB" id="A0AAD3ZW07"/>
<dbReference type="Gene3D" id="6.20.20.10">
    <property type="match status" value="1"/>
</dbReference>
<dbReference type="Proteomes" id="UP000480943">
    <property type="component" value="Unassembled WGS sequence"/>
</dbReference>
<protein>
    <submittedName>
        <fullName evidence="1">Uncharacterized protein</fullName>
    </submittedName>
</protein>